<accession>A0A0M2HWU4</accession>
<feature type="transmembrane region" description="Helical" evidence="2">
    <location>
        <begin position="148"/>
        <end position="168"/>
    </location>
</feature>
<feature type="transmembrane region" description="Helical" evidence="2">
    <location>
        <begin position="777"/>
        <end position="797"/>
    </location>
</feature>
<protein>
    <recommendedName>
        <fullName evidence="5">DUF2157 domain-containing protein</fullName>
    </recommendedName>
</protein>
<feature type="transmembrane region" description="Helical" evidence="2">
    <location>
        <begin position="395"/>
        <end position="418"/>
    </location>
</feature>
<keyword evidence="2" id="KW-0812">Transmembrane</keyword>
<dbReference type="STRING" id="273678.RS84_00548"/>
<feature type="transmembrane region" description="Helical" evidence="2">
    <location>
        <begin position="577"/>
        <end position="596"/>
    </location>
</feature>
<evidence type="ECO:0000313" key="3">
    <source>
        <dbReference type="EMBL" id="KJL48918.1"/>
    </source>
</evidence>
<feature type="transmembrane region" description="Helical" evidence="2">
    <location>
        <begin position="602"/>
        <end position="623"/>
    </location>
</feature>
<keyword evidence="2" id="KW-0472">Membrane</keyword>
<feature type="transmembrane region" description="Helical" evidence="2">
    <location>
        <begin position="438"/>
        <end position="459"/>
    </location>
</feature>
<evidence type="ECO:0000256" key="1">
    <source>
        <dbReference type="SAM" id="MobiDB-lite"/>
    </source>
</evidence>
<feature type="transmembrane region" description="Helical" evidence="2">
    <location>
        <begin position="529"/>
        <end position="546"/>
    </location>
</feature>
<feature type="transmembrane region" description="Helical" evidence="2">
    <location>
        <begin position="287"/>
        <end position="304"/>
    </location>
</feature>
<feature type="transmembrane region" description="Helical" evidence="2">
    <location>
        <begin position="1147"/>
        <end position="1165"/>
    </location>
</feature>
<feature type="transmembrane region" description="Helical" evidence="2">
    <location>
        <begin position="956"/>
        <end position="978"/>
    </location>
</feature>
<feature type="transmembrane region" description="Helical" evidence="2">
    <location>
        <begin position="1016"/>
        <end position="1036"/>
    </location>
</feature>
<feature type="transmembrane region" description="Helical" evidence="2">
    <location>
        <begin position="854"/>
        <end position="874"/>
    </location>
</feature>
<feature type="transmembrane region" description="Helical" evidence="2">
    <location>
        <begin position="686"/>
        <end position="706"/>
    </location>
</feature>
<dbReference type="PATRIC" id="fig|273678.4.peg.540"/>
<organism evidence="3 4">
    <name type="scientific">Microbacterium hydrocarbonoxydans</name>
    <dbReference type="NCBI Taxonomy" id="273678"/>
    <lineage>
        <taxon>Bacteria</taxon>
        <taxon>Bacillati</taxon>
        <taxon>Actinomycetota</taxon>
        <taxon>Actinomycetes</taxon>
        <taxon>Micrococcales</taxon>
        <taxon>Microbacteriaceae</taxon>
        <taxon>Microbacterium</taxon>
    </lineage>
</organism>
<feature type="transmembrane region" description="Helical" evidence="2">
    <location>
        <begin position="830"/>
        <end position="847"/>
    </location>
</feature>
<evidence type="ECO:0000313" key="4">
    <source>
        <dbReference type="Proteomes" id="UP000033900"/>
    </source>
</evidence>
<keyword evidence="2" id="KW-1133">Transmembrane helix</keyword>
<feature type="transmembrane region" description="Helical" evidence="2">
    <location>
        <begin position="990"/>
        <end position="1010"/>
    </location>
</feature>
<feature type="transmembrane region" description="Helical" evidence="2">
    <location>
        <begin position="1048"/>
        <end position="1066"/>
    </location>
</feature>
<feature type="transmembrane region" description="Helical" evidence="2">
    <location>
        <begin position="752"/>
        <end position="771"/>
    </location>
</feature>
<feature type="transmembrane region" description="Helical" evidence="2">
    <location>
        <begin position="336"/>
        <end position="358"/>
    </location>
</feature>
<feature type="transmembrane region" description="Helical" evidence="2">
    <location>
        <begin position="310"/>
        <end position="329"/>
    </location>
</feature>
<dbReference type="NCBIfam" id="NF047321">
    <property type="entry name" value="SCO7613_CTERM"/>
    <property type="match status" value="1"/>
</dbReference>
<feature type="transmembrane region" description="Helical" evidence="2">
    <location>
        <begin position="497"/>
        <end position="517"/>
    </location>
</feature>
<dbReference type="RefSeq" id="WP_045256226.1">
    <property type="nucleotide sequence ID" value="NZ_JYJB01000005.1"/>
</dbReference>
<feature type="transmembrane region" description="Helical" evidence="2">
    <location>
        <begin position="1072"/>
        <end position="1091"/>
    </location>
</feature>
<feature type="transmembrane region" description="Helical" evidence="2">
    <location>
        <begin position="552"/>
        <end position="570"/>
    </location>
</feature>
<sequence>MTTTTPVSTWGESVARHLLDDASCPVCQWTLSAGRCGRCGADLRGPVAVELWNASVVAAKAMRARDELLQRIPVLPIAPVGAAPRPQPEPAPTPPQAPAHESRPSAARATDPQSSATLQSVLATAGAGLFAVAAVVFTYFNPDLADKALRGVIVGLITLLFLAGAWLLSRRGLRFSAEAVGGLGLVFGGLDVHAVAQLAAPGIDPWLTSAGATAVAGAVMLIASFARGIRIWQWTSLVALSLVPAMAGAGIGTPLAAALGAIGVAFAAAGLIECLRPPRVEQITLTALQLITALVALVLVARVGGDPTPFLLTVAGLLLLMALHATIASRRMLGPLWALGAGGAASAAIVLGVCAFTTESATVSSWLLAIVPAAAAAALVIIGALVPLPRTVPRGFVVGGSFVVLALPTLALLGFAGLTGVRTITEVIERSPGIEVRGAVWEWSLILGLTAVSAGLGAFSALARRHDSLRLLATVPARFALIVGAVAVLVLGCAKVLPLAASVVVLAVAVVIIGAVFRYLTVTAPGVRAVLSIAAHVALIASAVIAWRDPSIVPLAGIGTLIALAALAGALPAGRRFLYAGAGFAYALTLVSTALGEGGVGGIAQLCLTASAGLAVAIAATYLPRIGARSWQAVLVVSAVPFGIGVLQVVVERSGWTALSTGLMFVLAASLLLTRRPGLTVAVRTVAAGMLVPALAVVIVCLGAQLLPSSGSPVTLPIIATVVALAMPATPLIHGALLARGHAVGTAEAARIAIEASSLLTGAIAVGLALWREAAGLGTAFIVLLILALGAAATALFAGRRYAWAVSAAAFTGALWCVWGLIGVDLLEAYLLPPTLGAAIVAVVLTLRGARAVGLYAAGLIVAIGPLLAIVAVVEPDPEGQTSVLWRVAGLLAASWGLLALARFFGRAGAAGRARRLRMLRIPTLIAAGLAASVGAIQGIRIGLGWDFPSLHGAELFLSCLGVSAVASLALMLAGRGIRAAAEEQPALRASRWLGAPAALALAAGTWFAIERDWFSIWAMWALMLGYLLAVVATASVLRRREIALPPVWFLFAIAFVTAVVAWSPRDLRVEWFSLPLGAFLLMAGAVTLSADSAGSPSLSAPGAPSPSTRPTLNSWPGRWSGSWALLAPGIITMMSASIVSTFTDPLTWRAILVMVLALAAILVGSRGRLAAPFLIGLIVLPIENVFVFSVQIGRGIESMPWWITLAVMGAVLLIIAVTAERRTGEGGSVAARIRDLR</sequence>
<feature type="compositionally biased region" description="Pro residues" evidence="1">
    <location>
        <begin position="85"/>
        <end position="97"/>
    </location>
</feature>
<gene>
    <name evidence="3" type="ORF">RS84_00548</name>
</gene>
<feature type="transmembrane region" description="Helical" evidence="2">
    <location>
        <begin position="255"/>
        <end position="275"/>
    </location>
</feature>
<dbReference type="EMBL" id="JYJB01000005">
    <property type="protein sequence ID" value="KJL48918.1"/>
    <property type="molecule type" value="Genomic_DNA"/>
</dbReference>
<dbReference type="AlphaFoldDB" id="A0A0M2HWU4"/>
<feature type="transmembrane region" description="Helical" evidence="2">
    <location>
        <begin position="718"/>
        <end position="740"/>
    </location>
</feature>
<feature type="transmembrane region" description="Helical" evidence="2">
    <location>
        <begin position="886"/>
        <end position="905"/>
    </location>
</feature>
<feature type="transmembrane region" description="Helical" evidence="2">
    <location>
        <begin position="364"/>
        <end position="388"/>
    </location>
</feature>
<name>A0A0M2HWU4_9MICO</name>
<feature type="transmembrane region" description="Helical" evidence="2">
    <location>
        <begin position="656"/>
        <end position="674"/>
    </location>
</feature>
<evidence type="ECO:0000256" key="2">
    <source>
        <dbReference type="SAM" id="Phobius"/>
    </source>
</evidence>
<feature type="transmembrane region" description="Helical" evidence="2">
    <location>
        <begin position="471"/>
        <end position="491"/>
    </location>
</feature>
<dbReference type="Proteomes" id="UP000033900">
    <property type="component" value="Unassembled WGS sequence"/>
</dbReference>
<dbReference type="OrthoDB" id="5149148at2"/>
<keyword evidence="4" id="KW-1185">Reference proteome</keyword>
<comment type="caution">
    <text evidence="3">The sequence shown here is derived from an EMBL/GenBank/DDBJ whole genome shotgun (WGS) entry which is preliminary data.</text>
</comment>
<feature type="transmembrane region" description="Helical" evidence="2">
    <location>
        <begin position="630"/>
        <end position="650"/>
    </location>
</feature>
<dbReference type="InterPro" id="IPR058062">
    <property type="entry name" value="SCO7613_C"/>
</dbReference>
<feature type="transmembrane region" description="Helical" evidence="2">
    <location>
        <begin position="1124"/>
        <end position="1141"/>
    </location>
</feature>
<feature type="transmembrane region" description="Helical" evidence="2">
    <location>
        <begin position="1200"/>
        <end position="1220"/>
    </location>
</feature>
<feature type="transmembrane region" description="Helical" evidence="2">
    <location>
        <begin position="206"/>
        <end position="226"/>
    </location>
</feature>
<feature type="region of interest" description="Disordered" evidence="1">
    <location>
        <begin position="80"/>
        <end position="111"/>
    </location>
</feature>
<feature type="transmembrane region" description="Helical" evidence="2">
    <location>
        <begin position="925"/>
        <end position="944"/>
    </location>
</feature>
<feature type="transmembrane region" description="Helical" evidence="2">
    <location>
        <begin position="804"/>
        <end position="824"/>
    </location>
</feature>
<evidence type="ECO:0008006" key="5">
    <source>
        <dbReference type="Google" id="ProtNLM"/>
    </source>
</evidence>
<reference evidence="3 4" key="1">
    <citation type="submission" date="2015-02" db="EMBL/GenBank/DDBJ databases">
        <title>Draft genome sequences of ten Microbacterium spp. with emphasis on heavy metal contaminated environments.</title>
        <authorList>
            <person name="Corretto E."/>
        </authorList>
    </citation>
    <scope>NUCLEOTIDE SEQUENCE [LARGE SCALE GENOMIC DNA]</scope>
    <source>
        <strain evidence="3 4">SA35</strain>
    </source>
</reference>
<feature type="transmembrane region" description="Helical" evidence="2">
    <location>
        <begin position="121"/>
        <end position="142"/>
    </location>
</feature>
<feature type="transmembrane region" description="Helical" evidence="2">
    <location>
        <begin position="1172"/>
        <end position="1194"/>
    </location>
</feature>
<proteinExistence type="predicted"/>